<reference evidence="8 9" key="1">
    <citation type="journal article" date="2019" name="Plant Biotechnol. J.">
        <title>The red bayberry genome and genetic basis of sex determination.</title>
        <authorList>
            <person name="Jia H.M."/>
            <person name="Jia H.J."/>
            <person name="Cai Q.L."/>
            <person name="Wang Y."/>
            <person name="Zhao H.B."/>
            <person name="Yang W.F."/>
            <person name="Wang G.Y."/>
            <person name="Li Y.H."/>
            <person name="Zhan D.L."/>
            <person name="Shen Y.T."/>
            <person name="Niu Q.F."/>
            <person name="Chang L."/>
            <person name="Qiu J."/>
            <person name="Zhao L."/>
            <person name="Xie H.B."/>
            <person name="Fu W.Y."/>
            <person name="Jin J."/>
            <person name="Li X.W."/>
            <person name="Jiao Y."/>
            <person name="Zhou C.C."/>
            <person name="Tu T."/>
            <person name="Chai C.Y."/>
            <person name="Gao J.L."/>
            <person name="Fan L.J."/>
            <person name="van de Weg E."/>
            <person name="Wang J.Y."/>
            <person name="Gao Z.S."/>
        </authorList>
    </citation>
    <scope>NUCLEOTIDE SEQUENCE [LARGE SCALE GENOMIC DNA]</scope>
    <source>
        <tissue evidence="8">Leaves</tissue>
    </source>
</reference>
<dbReference type="GO" id="GO:0016787">
    <property type="term" value="F:hydrolase activity"/>
    <property type="evidence" value="ECO:0007669"/>
    <property type="project" value="UniProtKB-KW"/>
</dbReference>
<dbReference type="Gene3D" id="3.90.730.10">
    <property type="entry name" value="Ribonuclease T2-like"/>
    <property type="match status" value="1"/>
</dbReference>
<sequence length="103" mass="11587">MKSNYSFLVKLLIVQCLAISYASQGSYDFFYFVHQWLGSYCDTTQGYRYSTTDFGIHGLWPNYDDGSYPSNYFGLDIATVRIQPDGGFYSLTSIKNAIQGGLG</sequence>
<keyword evidence="9" id="KW-1185">Reference proteome</keyword>
<feature type="chain" id="PRO_5025569189" evidence="7">
    <location>
        <begin position="23"/>
        <end position="103"/>
    </location>
</feature>
<dbReference type="GO" id="GO:0033897">
    <property type="term" value="F:ribonuclease T2 activity"/>
    <property type="evidence" value="ECO:0007669"/>
    <property type="project" value="InterPro"/>
</dbReference>
<evidence type="ECO:0000256" key="6">
    <source>
        <dbReference type="RuleBase" id="RU004328"/>
    </source>
</evidence>
<gene>
    <name evidence="8" type="ORF">CJ030_MR7G018890</name>
</gene>
<evidence type="ECO:0000256" key="1">
    <source>
        <dbReference type="ARBA" id="ARBA00007469"/>
    </source>
</evidence>
<keyword evidence="2" id="KW-0540">Nuclease</keyword>
<dbReference type="InterPro" id="IPR001568">
    <property type="entry name" value="RNase_T2-like"/>
</dbReference>
<dbReference type="GO" id="GO:0005576">
    <property type="term" value="C:extracellular region"/>
    <property type="evidence" value="ECO:0007669"/>
    <property type="project" value="TreeGrafter"/>
</dbReference>
<keyword evidence="5" id="KW-0456">Lyase</keyword>
<proteinExistence type="inferred from homology"/>
<evidence type="ECO:0000313" key="8">
    <source>
        <dbReference type="EMBL" id="KAB1206379.1"/>
    </source>
</evidence>
<dbReference type="PROSITE" id="PS00530">
    <property type="entry name" value="RNASE_T2_1"/>
    <property type="match status" value="1"/>
</dbReference>
<dbReference type="OrthoDB" id="435754at2759"/>
<evidence type="ECO:0000256" key="2">
    <source>
        <dbReference type="ARBA" id="ARBA00022722"/>
    </source>
</evidence>
<name>A0A6A1V135_9ROSI</name>
<organism evidence="8 9">
    <name type="scientific">Morella rubra</name>
    <name type="common">Chinese bayberry</name>
    <dbReference type="NCBI Taxonomy" id="262757"/>
    <lineage>
        <taxon>Eukaryota</taxon>
        <taxon>Viridiplantae</taxon>
        <taxon>Streptophyta</taxon>
        <taxon>Embryophyta</taxon>
        <taxon>Tracheophyta</taxon>
        <taxon>Spermatophyta</taxon>
        <taxon>Magnoliopsida</taxon>
        <taxon>eudicotyledons</taxon>
        <taxon>Gunneridae</taxon>
        <taxon>Pentapetalae</taxon>
        <taxon>rosids</taxon>
        <taxon>fabids</taxon>
        <taxon>Fagales</taxon>
        <taxon>Myricaceae</taxon>
        <taxon>Morella</taxon>
    </lineage>
</organism>
<keyword evidence="4" id="KW-0378">Hydrolase</keyword>
<dbReference type="GO" id="GO:0006401">
    <property type="term" value="P:RNA catabolic process"/>
    <property type="evidence" value="ECO:0007669"/>
    <property type="project" value="TreeGrafter"/>
</dbReference>
<feature type="signal peptide" evidence="7">
    <location>
        <begin position="1"/>
        <end position="22"/>
    </location>
</feature>
<protein>
    <submittedName>
        <fullName evidence="8">Intracellular ribonuclease LX</fullName>
    </submittedName>
</protein>
<evidence type="ECO:0000256" key="7">
    <source>
        <dbReference type="SAM" id="SignalP"/>
    </source>
</evidence>
<comment type="caution">
    <text evidence="8">The sequence shown here is derived from an EMBL/GenBank/DDBJ whole genome shotgun (WGS) entry which is preliminary data.</text>
</comment>
<dbReference type="PANTHER" id="PTHR11240:SF75">
    <property type="entry name" value="RIBONUCLEASE 3"/>
    <property type="match status" value="1"/>
</dbReference>
<evidence type="ECO:0000256" key="5">
    <source>
        <dbReference type="ARBA" id="ARBA00023239"/>
    </source>
</evidence>
<dbReference type="InterPro" id="IPR036430">
    <property type="entry name" value="RNase_T2-like_sf"/>
</dbReference>
<dbReference type="PANTHER" id="PTHR11240">
    <property type="entry name" value="RIBONUCLEASE T2"/>
    <property type="match status" value="1"/>
</dbReference>
<dbReference type="Proteomes" id="UP000516437">
    <property type="component" value="Chromosome 7"/>
</dbReference>
<accession>A0A6A1V135</accession>
<comment type="similarity">
    <text evidence="1 6">Belongs to the RNase T2 family.</text>
</comment>
<evidence type="ECO:0000256" key="3">
    <source>
        <dbReference type="ARBA" id="ARBA00022759"/>
    </source>
</evidence>
<dbReference type="EMBL" id="RXIC02000025">
    <property type="protein sequence ID" value="KAB1206379.1"/>
    <property type="molecule type" value="Genomic_DNA"/>
</dbReference>
<keyword evidence="3" id="KW-0255">Endonuclease</keyword>
<dbReference type="SUPFAM" id="SSF55895">
    <property type="entry name" value="Ribonuclease Rh-like"/>
    <property type="match status" value="1"/>
</dbReference>
<dbReference type="GO" id="GO:0003723">
    <property type="term" value="F:RNA binding"/>
    <property type="evidence" value="ECO:0007669"/>
    <property type="project" value="InterPro"/>
</dbReference>
<keyword evidence="7" id="KW-0732">Signal</keyword>
<evidence type="ECO:0000313" key="9">
    <source>
        <dbReference type="Proteomes" id="UP000516437"/>
    </source>
</evidence>
<dbReference type="InterPro" id="IPR018188">
    <property type="entry name" value="RNase_T2_His_AS_1"/>
</dbReference>
<evidence type="ECO:0000256" key="4">
    <source>
        <dbReference type="ARBA" id="ARBA00022801"/>
    </source>
</evidence>
<dbReference type="Pfam" id="PF00445">
    <property type="entry name" value="Ribonuclease_T2"/>
    <property type="match status" value="1"/>
</dbReference>
<dbReference type="AlphaFoldDB" id="A0A6A1V135"/>